<feature type="DNA-binding region" description="H-T-H motif" evidence="4">
    <location>
        <begin position="39"/>
        <end position="58"/>
    </location>
</feature>
<dbReference type="PANTHER" id="PTHR30055">
    <property type="entry name" value="HTH-TYPE TRANSCRIPTIONAL REGULATOR RUTR"/>
    <property type="match status" value="1"/>
</dbReference>
<dbReference type="EMBL" id="JARXVQ010000001">
    <property type="protein sequence ID" value="MDH6181959.1"/>
    <property type="molecule type" value="Genomic_DNA"/>
</dbReference>
<evidence type="ECO:0000259" key="5">
    <source>
        <dbReference type="PROSITE" id="PS50977"/>
    </source>
</evidence>
<dbReference type="SUPFAM" id="SSF46689">
    <property type="entry name" value="Homeodomain-like"/>
    <property type="match status" value="1"/>
</dbReference>
<name>A0ABT6KRY7_9MICO</name>
<accession>A0ABT6KRY7</accession>
<evidence type="ECO:0000256" key="2">
    <source>
        <dbReference type="ARBA" id="ARBA00023125"/>
    </source>
</evidence>
<dbReference type="Pfam" id="PF00440">
    <property type="entry name" value="TetR_N"/>
    <property type="match status" value="1"/>
</dbReference>
<dbReference type="RefSeq" id="WP_322134252.1">
    <property type="nucleotide sequence ID" value="NZ_CP085036.1"/>
</dbReference>
<sequence>MSPRAYSSPLRQAEAERTRAAILDASAVLFSREGYVATTMKSIAEQAGVSVQSVHLAGPKSALLIAAFERAFAGDEGRHSLSERPALVEIMARPDVNHALTGWLDYVAQANARTAGLSRAMTVAAETDPVAQAAVADLDARRRSDIGIAAGWLISRGLLAADAKEEATDELNYVVGPETYAFFVERSGWRDTRYREWLQTTVLGLLGRWKPEGD</sequence>
<evidence type="ECO:0000256" key="1">
    <source>
        <dbReference type="ARBA" id="ARBA00023015"/>
    </source>
</evidence>
<keyword evidence="7" id="KW-1185">Reference proteome</keyword>
<dbReference type="PROSITE" id="PS50977">
    <property type="entry name" value="HTH_TETR_2"/>
    <property type="match status" value="1"/>
</dbReference>
<evidence type="ECO:0000313" key="7">
    <source>
        <dbReference type="Proteomes" id="UP001160142"/>
    </source>
</evidence>
<dbReference type="PANTHER" id="PTHR30055:SF234">
    <property type="entry name" value="HTH-TYPE TRANSCRIPTIONAL REGULATOR BETI"/>
    <property type="match status" value="1"/>
</dbReference>
<dbReference type="Gene3D" id="1.10.357.10">
    <property type="entry name" value="Tetracycline Repressor, domain 2"/>
    <property type="match status" value="1"/>
</dbReference>
<evidence type="ECO:0000256" key="3">
    <source>
        <dbReference type="ARBA" id="ARBA00023163"/>
    </source>
</evidence>
<dbReference type="InterPro" id="IPR009057">
    <property type="entry name" value="Homeodomain-like_sf"/>
</dbReference>
<feature type="domain" description="HTH tetR-type" evidence="5">
    <location>
        <begin position="16"/>
        <end position="76"/>
    </location>
</feature>
<keyword evidence="1" id="KW-0805">Transcription regulation</keyword>
<comment type="caution">
    <text evidence="6">The sequence shown here is derived from an EMBL/GenBank/DDBJ whole genome shotgun (WGS) entry which is preliminary data.</text>
</comment>
<proteinExistence type="predicted"/>
<dbReference type="InterPro" id="IPR050109">
    <property type="entry name" value="HTH-type_TetR-like_transc_reg"/>
</dbReference>
<evidence type="ECO:0000256" key="4">
    <source>
        <dbReference type="PROSITE-ProRule" id="PRU00335"/>
    </source>
</evidence>
<organism evidence="6 7">
    <name type="scientific">Antiquaquibacter oligotrophicus</name>
    <dbReference type="NCBI Taxonomy" id="2880260"/>
    <lineage>
        <taxon>Bacteria</taxon>
        <taxon>Bacillati</taxon>
        <taxon>Actinomycetota</taxon>
        <taxon>Actinomycetes</taxon>
        <taxon>Micrococcales</taxon>
        <taxon>Microbacteriaceae</taxon>
        <taxon>Antiquaquibacter</taxon>
    </lineage>
</organism>
<protein>
    <submittedName>
        <fullName evidence="6">AcrR family transcriptional regulator</fullName>
    </submittedName>
</protein>
<dbReference type="Proteomes" id="UP001160142">
    <property type="component" value="Unassembled WGS sequence"/>
</dbReference>
<gene>
    <name evidence="6" type="ORF">M2152_002141</name>
</gene>
<dbReference type="InterPro" id="IPR001647">
    <property type="entry name" value="HTH_TetR"/>
</dbReference>
<reference evidence="6 7" key="1">
    <citation type="submission" date="2023-04" db="EMBL/GenBank/DDBJ databases">
        <title>Genome Encyclopedia of Bacteria and Archaea VI: Functional Genomics of Type Strains.</title>
        <authorList>
            <person name="Whitman W."/>
        </authorList>
    </citation>
    <scope>NUCLEOTIDE SEQUENCE [LARGE SCALE GENOMIC DNA]</scope>
    <source>
        <strain evidence="6 7">SG_E_30_P1</strain>
    </source>
</reference>
<keyword evidence="3" id="KW-0804">Transcription</keyword>
<keyword evidence="2 4" id="KW-0238">DNA-binding</keyword>
<evidence type="ECO:0000313" key="6">
    <source>
        <dbReference type="EMBL" id="MDH6181959.1"/>
    </source>
</evidence>